<gene>
    <name evidence="9" type="ORF">MHUMG1_09058</name>
</gene>
<dbReference type="InterPro" id="IPR052078">
    <property type="entry name" value="Trehalose_Metab_GTase"/>
</dbReference>
<dbReference type="Gene3D" id="3.40.50.2000">
    <property type="entry name" value="Glycogen Phosphorylase B"/>
    <property type="match status" value="2"/>
</dbReference>
<dbReference type="Pfam" id="PF21269">
    <property type="entry name" value="TreT_GT1"/>
    <property type="match status" value="1"/>
</dbReference>
<dbReference type="PANTHER" id="PTHR47779">
    <property type="entry name" value="SYNTHASE (CCG-9), PUTATIVE (AFU_ORTHOLOGUE AFUA_3G12100)-RELATED"/>
    <property type="match status" value="1"/>
</dbReference>
<evidence type="ECO:0000256" key="2">
    <source>
        <dbReference type="ARBA" id="ARBA00011738"/>
    </source>
</evidence>
<evidence type="ECO:0000256" key="3">
    <source>
        <dbReference type="ARBA" id="ARBA00022526"/>
    </source>
</evidence>
<organism evidence="9 10">
    <name type="scientific">Metarhizium humberi</name>
    <dbReference type="NCBI Taxonomy" id="2596975"/>
    <lineage>
        <taxon>Eukaryota</taxon>
        <taxon>Fungi</taxon>
        <taxon>Dikarya</taxon>
        <taxon>Ascomycota</taxon>
        <taxon>Pezizomycotina</taxon>
        <taxon>Sordariomycetes</taxon>
        <taxon>Hypocreomycetidae</taxon>
        <taxon>Hypocreales</taxon>
        <taxon>Clavicipitaceae</taxon>
        <taxon>Metarhizium</taxon>
    </lineage>
</organism>
<dbReference type="EMBL" id="JACEFI010000022">
    <property type="protein sequence ID" value="KAH0593336.1"/>
    <property type="molecule type" value="Genomic_DNA"/>
</dbReference>
<evidence type="ECO:0000259" key="8">
    <source>
        <dbReference type="Pfam" id="PF21269"/>
    </source>
</evidence>
<accession>A0A9P8M2X4</accession>
<feature type="domain" description="Glycosyl transferase family 1" evidence="7">
    <location>
        <begin position="430"/>
        <end position="600"/>
    </location>
</feature>
<dbReference type="Pfam" id="PF00534">
    <property type="entry name" value="Glycos_transf_1"/>
    <property type="match status" value="1"/>
</dbReference>
<evidence type="ECO:0000313" key="10">
    <source>
        <dbReference type="Proteomes" id="UP000764110"/>
    </source>
</evidence>
<evidence type="ECO:0000256" key="5">
    <source>
        <dbReference type="ARBA" id="ARBA00022679"/>
    </source>
</evidence>
<keyword evidence="5" id="KW-0808">Transferase</keyword>
<keyword evidence="6" id="KW-0119">Carbohydrate metabolism</keyword>
<sequence>MTFTTRFVGISATLDNEQSTTLALAFRDAVQLVDFHVTDLKLTSATSITEYIIKHLESYMHFSDAKIIAAGLPSAMGDFCSALYSRLWLQLDIIPFAISEENWTKTPWRDKNVDEQADSMARRCIMCFNPSLTPALQIGWHSCVEVDAGGIIRLCSLQDYQTTCSRESWDVLMFYVNKLRAAGTKMAFFSATPQGGGVALMRHALVRLSRLLSVDVKWYVPKPRRAVFRITKNIHNILQGVARQDQHVSDAEKAAIIDWITDNAKRYWLSNGGPLCRPEQGGADIIVIDDPQMISLIPLIKHVSPKRPILFRSHIQIRSDLIDSNQPTQVGVWDFVWDFVKKADVFLSHPIPAFVPGAVPRDRVAYLPATTDWQVLSFADETVGEIADWFGNRLDGLNKTLNAWDTQYYKQVFNTECHLHNMPELEWPARQYIIQISRFDPSKGILTVIDSYAEFRRRLDQTGSRSPPQLVICGNPSIDDPDGVAAFDETTAHIHTKCRHLKRDIIVVRLEANDQLLNMLLRNAHVVLQLSTAEGFEIKVSEALHAGRPIIATAVGGIPLQINHGLNGYLVDAGDWQAVASHLMELFTDAGLYNALSVAAAAKTGLGDQVSTVGNAIAWYFLAWKFVVGGGMEGGGRWVSDMAREELEKQL</sequence>
<evidence type="ECO:0000256" key="4">
    <source>
        <dbReference type="ARBA" id="ARBA00022676"/>
    </source>
</evidence>
<dbReference type="SUPFAM" id="SSF53756">
    <property type="entry name" value="UDP-Glycosyltransferase/glycogen phosphorylase"/>
    <property type="match status" value="1"/>
</dbReference>
<name>A0A9P8M2X4_9HYPO</name>
<dbReference type="InterPro" id="IPR049438">
    <property type="entry name" value="TreT_GT1"/>
</dbReference>
<comment type="similarity">
    <text evidence="1">Belongs to the glycosyltransferase group 1 family. Glycosyltransferase 4 subfamily.</text>
</comment>
<evidence type="ECO:0000256" key="1">
    <source>
        <dbReference type="ARBA" id="ARBA00009481"/>
    </source>
</evidence>
<protein>
    <recommendedName>
        <fullName evidence="11">Clock-controlled gene-9 protein</fullName>
    </recommendedName>
</protein>
<comment type="subunit">
    <text evidence="2">Homodimer.</text>
</comment>
<reference evidence="9 10" key="1">
    <citation type="submission" date="2020-07" db="EMBL/GenBank/DDBJ databases">
        <title>Metarhizium humberi genome.</title>
        <authorList>
            <person name="Lysoe E."/>
        </authorList>
    </citation>
    <scope>NUCLEOTIDE SEQUENCE [LARGE SCALE GENOMIC DNA]</scope>
    <source>
        <strain evidence="9 10">ESALQ1638</strain>
    </source>
</reference>
<dbReference type="PANTHER" id="PTHR47779:SF1">
    <property type="entry name" value="SYNTHASE (CCG-9), PUTATIVE (AFU_ORTHOLOGUE AFUA_3G12100)-RELATED"/>
    <property type="match status" value="1"/>
</dbReference>
<feature type="domain" description="Trehalose synthase N-terminal" evidence="8">
    <location>
        <begin position="189"/>
        <end position="352"/>
    </location>
</feature>
<dbReference type="GO" id="GO:0016757">
    <property type="term" value="F:glycosyltransferase activity"/>
    <property type="evidence" value="ECO:0007669"/>
    <property type="project" value="UniProtKB-KW"/>
</dbReference>
<evidence type="ECO:0000313" key="9">
    <source>
        <dbReference type="EMBL" id="KAH0593336.1"/>
    </source>
</evidence>
<evidence type="ECO:0000256" key="6">
    <source>
        <dbReference type="ARBA" id="ARBA00023277"/>
    </source>
</evidence>
<dbReference type="InterPro" id="IPR001296">
    <property type="entry name" value="Glyco_trans_1"/>
</dbReference>
<evidence type="ECO:0008006" key="11">
    <source>
        <dbReference type="Google" id="ProtNLM"/>
    </source>
</evidence>
<dbReference type="GO" id="GO:0006006">
    <property type="term" value="P:glucose metabolic process"/>
    <property type="evidence" value="ECO:0007669"/>
    <property type="project" value="UniProtKB-KW"/>
</dbReference>
<dbReference type="AlphaFoldDB" id="A0A9P8M2X4"/>
<evidence type="ECO:0000259" key="7">
    <source>
        <dbReference type="Pfam" id="PF00534"/>
    </source>
</evidence>
<proteinExistence type="inferred from homology"/>
<comment type="caution">
    <text evidence="9">The sequence shown here is derived from an EMBL/GenBank/DDBJ whole genome shotgun (WGS) entry which is preliminary data.</text>
</comment>
<dbReference type="Proteomes" id="UP000764110">
    <property type="component" value="Unassembled WGS sequence"/>
</dbReference>
<keyword evidence="4" id="KW-0328">Glycosyltransferase</keyword>
<keyword evidence="3" id="KW-0313">Glucose metabolism</keyword>
<keyword evidence="10" id="KW-1185">Reference proteome</keyword>